<protein>
    <submittedName>
        <fullName evidence="13">Cytochrome ubiquinol oxidase subunit I</fullName>
    </submittedName>
</protein>
<keyword evidence="8 12" id="KW-0249">Electron transport</keyword>
<feature type="transmembrane region" description="Helical" evidence="12">
    <location>
        <begin position="108"/>
        <end position="129"/>
    </location>
</feature>
<evidence type="ECO:0000256" key="2">
    <source>
        <dbReference type="ARBA" id="ARBA00009819"/>
    </source>
</evidence>
<sequence length="450" mass="49461">MSATITALGGALASIDQEYLFEARQMQALSLAVHIPLVCFGIAFPAMVLFCEWRYLRTGDMLFRTLARRWSKVMLALFAIGVVTGTILSFELGLLWPGFMADFGDVFGLGFTLEGFSFFTEAIFIAIYVYGWDRLRPLPHFLAGIPVAIAGVLGSLFVISVNGWMNHPAGFRMQDGRAVDAHPWSALFANGFFWHEFVHMYFAGFIVAGFLVAAPYAWGFLRGRRDRYRRTALTVALSAAAVAAPLQVIIGDWAAREVAQHQPVKLAALEGLGQTTRGAPEHLLGWYDGQEVVYGFAIPRLLSLLAFHDPDATVQGLNTVPVEDQPPVNVVRLAFQSMVGIGTLLALLSSIYLYVRLRHKRLPRSPWFFRAVVLAGPLSVVALICGWITTEVGRQPWIVYGIMRTSQAVTGASGVPIGYGTLIVVYLGLAGGIAWLLHRFSRVPIEGHDD</sequence>
<keyword evidence="5 12" id="KW-0349">Heme</keyword>
<organism evidence="13 14">
    <name type="scientific">Nonomuraea deserti</name>
    <dbReference type="NCBI Taxonomy" id="1848322"/>
    <lineage>
        <taxon>Bacteria</taxon>
        <taxon>Bacillati</taxon>
        <taxon>Actinomycetota</taxon>
        <taxon>Actinomycetes</taxon>
        <taxon>Streptosporangiales</taxon>
        <taxon>Streptosporangiaceae</taxon>
        <taxon>Nonomuraea</taxon>
    </lineage>
</organism>
<comment type="caution">
    <text evidence="13">The sequence shown here is derived from an EMBL/GenBank/DDBJ whole genome shotgun (WGS) entry which is preliminary data.</text>
</comment>
<dbReference type="GO" id="GO:0020037">
    <property type="term" value="F:heme binding"/>
    <property type="evidence" value="ECO:0007669"/>
    <property type="project" value="TreeGrafter"/>
</dbReference>
<evidence type="ECO:0000256" key="5">
    <source>
        <dbReference type="ARBA" id="ARBA00022617"/>
    </source>
</evidence>
<dbReference type="GO" id="GO:0016682">
    <property type="term" value="F:oxidoreductase activity, acting on diphenols and related substances as donors, oxygen as acceptor"/>
    <property type="evidence" value="ECO:0007669"/>
    <property type="project" value="TreeGrafter"/>
</dbReference>
<feature type="transmembrane region" description="Helical" evidence="12">
    <location>
        <begin position="73"/>
        <end position="96"/>
    </location>
</feature>
<evidence type="ECO:0000256" key="7">
    <source>
        <dbReference type="ARBA" id="ARBA00022723"/>
    </source>
</evidence>
<feature type="transmembrane region" description="Helical" evidence="12">
    <location>
        <begin position="333"/>
        <end position="355"/>
    </location>
</feature>
<gene>
    <name evidence="13" type="ORF">E1292_04310</name>
</gene>
<keyword evidence="9 12" id="KW-1133">Transmembrane helix</keyword>
<keyword evidence="10 12" id="KW-0408">Iron</keyword>
<evidence type="ECO:0000256" key="8">
    <source>
        <dbReference type="ARBA" id="ARBA00022982"/>
    </source>
</evidence>
<keyword evidence="3 12" id="KW-0813">Transport</keyword>
<evidence type="ECO:0000313" key="13">
    <source>
        <dbReference type="EMBL" id="TDD11743.1"/>
    </source>
</evidence>
<feature type="transmembrane region" description="Helical" evidence="12">
    <location>
        <begin position="367"/>
        <end position="389"/>
    </location>
</feature>
<keyword evidence="11 12" id="KW-0472">Membrane</keyword>
<comment type="subcellular location">
    <subcellularLocation>
        <location evidence="1">Cell membrane</location>
        <topology evidence="1">Multi-pass membrane protein</topology>
    </subcellularLocation>
</comment>
<dbReference type="RefSeq" id="WP_132592193.1">
    <property type="nucleotide sequence ID" value="NZ_SMKO01000006.1"/>
</dbReference>
<dbReference type="PANTHER" id="PTHR30365:SF14">
    <property type="entry name" value="CYTOCHROME BD MENAQUINOL OXIDASE SUBUNIT I-RELATED"/>
    <property type="match status" value="1"/>
</dbReference>
<dbReference type="GO" id="GO:0070069">
    <property type="term" value="C:cytochrome complex"/>
    <property type="evidence" value="ECO:0007669"/>
    <property type="project" value="UniProtKB-UniRule"/>
</dbReference>
<name>A0A4R4W6R2_9ACTN</name>
<dbReference type="AlphaFoldDB" id="A0A4R4W6R2"/>
<keyword evidence="14" id="KW-1185">Reference proteome</keyword>
<feature type="transmembrane region" description="Helical" evidence="12">
    <location>
        <begin position="417"/>
        <end position="437"/>
    </location>
</feature>
<feature type="transmembrane region" description="Helical" evidence="12">
    <location>
        <begin position="29"/>
        <end position="53"/>
    </location>
</feature>
<reference evidence="13 14" key="1">
    <citation type="submission" date="2019-03" db="EMBL/GenBank/DDBJ databases">
        <title>Draft genome sequences of novel Actinobacteria.</title>
        <authorList>
            <person name="Sahin N."/>
            <person name="Ay H."/>
            <person name="Saygin H."/>
        </authorList>
    </citation>
    <scope>NUCLEOTIDE SEQUENCE [LARGE SCALE GENOMIC DNA]</scope>
    <source>
        <strain evidence="13 14">KC310</strain>
    </source>
</reference>
<evidence type="ECO:0000313" key="14">
    <source>
        <dbReference type="Proteomes" id="UP000295258"/>
    </source>
</evidence>
<evidence type="ECO:0000256" key="1">
    <source>
        <dbReference type="ARBA" id="ARBA00004651"/>
    </source>
</evidence>
<keyword evidence="4 12" id="KW-1003">Cell membrane</keyword>
<dbReference type="InterPro" id="IPR002585">
    <property type="entry name" value="Cyt-d_ubiquinol_oxidase_su_1"/>
</dbReference>
<comment type="similarity">
    <text evidence="2 12">Belongs to the cytochrome ubiquinol oxidase subunit 1 family.</text>
</comment>
<evidence type="ECO:0000256" key="4">
    <source>
        <dbReference type="ARBA" id="ARBA00022475"/>
    </source>
</evidence>
<evidence type="ECO:0000256" key="12">
    <source>
        <dbReference type="PIRNR" id="PIRNR006446"/>
    </source>
</evidence>
<keyword evidence="6 12" id="KW-0812">Transmembrane</keyword>
<evidence type="ECO:0000256" key="9">
    <source>
        <dbReference type="ARBA" id="ARBA00022989"/>
    </source>
</evidence>
<dbReference type="GO" id="GO:0019646">
    <property type="term" value="P:aerobic electron transport chain"/>
    <property type="evidence" value="ECO:0007669"/>
    <property type="project" value="InterPro"/>
</dbReference>
<feature type="transmembrane region" description="Helical" evidence="12">
    <location>
        <begin position="233"/>
        <end position="255"/>
    </location>
</feature>
<dbReference type="GO" id="GO:0009055">
    <property type="term" value="F:electron transfer activity"/>
    <property type="evidence" value="ECO:0007669"/>
    <property type="project" value="UniProtKB-UniRule"/>
</dbReference>
<evidence type="ECO:0000256" key="6">
    <source>
        <dbReference type="ARBA" id="ARBA00022692"/>
    </source>
</evidence>
<feature type="transmembrane region" description="Helical" evidence="12">
    <location>
        <begin position="200"/>
        <end position="221"/>
    </location>
</feature>
<dbReference type="Proteomes" id="UP000295258">
    <property type="component" value="Unassembled WGS sequence"/>
</dbReference>
<proteinExistence type="inferred from homology"/>
<dbReference type="EMBL" id="SMKO01000006">
    <property type="protein sequence ID" value="TDD11743.1"/>
    <property type="molecule type" value="Genomic_DNA"/>
</dbReference>
<dbReference type="GO" id="GO:0005886">
    <property type="term" value="C:plasma membrane"/>
    <property type="evidence" value="ECO:0007669"/>
    <property type="project" value="UniProtKB-SubCell"/>
</dbReference>
<evidence type="ECO:0000256" key="11">
    <source>
        <dbReference type="ARBA" id="ARBA00023136"/>
    </source>
</evidence>
<dbReference type="PANTHER" id="PTHR30365">
    <property type="entry name" value="CYTOCHROME D UBIQUINOL OXIDASE"/>
    <property type="match status" value="1"/>
</dbReference>
<keyword evidence="7 12" id="KW-0479">Metal-binding</keyword>
<feature type="transmembrane region" description="Helical" evidence="12">
    <location>
        <begin position="141"/>
        <end position="165"/>
    </location>
</feature>
<dbReference type="Pfam" id="PF01654">
    <property type="entry name" value="Cyt_bd_oxida_I"/>
    <property type="match status" value="1"/>
</dbReference>
<dbReference type="GO" id="GO:0046872">
    <property type="term" value="F:metal ion binding"/>
    <property type="evidence" value="ECO:0007669"/>
    <property type="project" value="UniProtKB-UniRule"/>
</dbReference>
<accession>A0A4R4W6R2</accession>
<evidence type="ECO:0000256" key="10">
    <source>
        <dbReference type="ARBA" id="ARBA00023004"/>
    </source>
</evidence>
<dbReference type="PIRSF" id="PIRSF006446">
    <property type="entry name" value="Cyt_quinol_oxidase_1"/>
    <property type="match status" value="1"/>
</dbReference>
<evidence type="ECO:0000256" key="3">
    <source>
        <dbReference type="ARBA" id="ARBA00022448"/>
    </source>
</evidence>